<dbReference type="Proteomes" id="UP000004641">
    <property type="component" value="Unassembled WGS sequence"/>
</dbReference>
<evidence type="ECO:0000313" key="1">
    <source>
        <dbReference type="EMBL" id="EDU89710.1"/>
    </source>
</evidence>
<gene>
    <name evidence="1" type="ORF">ECH7EC869_2349</name>
</gene>
<dbReference type="AlphaFoldDB" id="A0A0H3PKU2"/>
<accession>A0A0H3PKU2</accession>
<proteinExistence type="predicted"/>
<name>A0A0H3PKU2_ECO5C</name>
<dbReference type="BioCyc" id="ECOL478008-HMP:G76-483222-MONOMER"/>
<sequence length="50" mass="5617">MNIYGGLLAKKYLESRSQKIKKPAGEAGSFIYYSDANLLIVQHFVPTNKL</sequence>
<reference evidence="1 2" key="1">
    <citation type="journal article" date="2011" name="Appl. Environ. Microbiol.">
        <title>Genome signatures of Escherichia coli O157:H7 isolates from the bovine host reservoir.</title>
        <authorList>
            <person name="Eppinger M."/>
            <person name="Mammel M.K."/>
            <person name="Leclerc J.E."/>
            <person name="Ravel J."/>
            <person name="Cebula T.A."/>
        </authorList>
    </citation>
    <scope>NUCLEOTIDE SEQUENCE [LARGE SCALE GENOMIC DNA]</scope>
    <source>
        <strain evidence="1 2">EC869</strain>
    </source>
</reference>
<protein>
    <submittedName>
        <fullName evidence="1">Uncharacterized protein</fullName>
    </submittedName>
</protein>
<organism evidence="1 2">
    <name type="scientific">Escherichia coli O157:H7 (strain EC869)</name>
    <dbReference type="NCBI Taxonomy" id="478008"/>
    <lineage>
        <taxon>Bacteria</taxon>
        <taxon>Pseudomonadati</taxon>
        <taxon>Pseudomonadota</taxon>
        <taxon>Gammaproteobacteria</taxon>
        <taxon>Enterobacterales</taxon>
        <taxon>Enterobacteriaceae</taxon>
        <taxon>Escherichia</taxon>
    </lineage>
</organism>
<comment type="caution">
    <text evidence="1">The sequence shown here is derived from an EMBL/GenBank/DDBJ whole genome shotgun (WGS) entry which is preliminary data.</text>
</comment>
<dbReference type="EMBL" id="ABHU01000019">
    <property type="protein sequence ID" value="EDU89710.1"/>
    <property type="molecule type" value="Genomic_DNA"/>
</dbReference>
<evidence type="ECO:0000313" key="2">
    <source>
        <dbReference type="Proteomes" id="UP000004641"/>
    </source>
</evidence>